<evidence type="ECO:0000256" key="9">
    <source>
        <dbReference type="ARBA" id="ARBA00023143"/>
    </source>
</evidence>
<evidence type="ECO:0000259" key="12">
    <source>
        <dbReference type="Pfam" id="PF14841"/>
    </source>
</evidence>
<keyword evidence="5" id="KW-1003">Cell membrane</keyword>
<dbReference type="PANTHER" id="PTHR30534:SF0">
    <property type="entry name" value="FLAGELLAR MOTOR SWITCH PROTEIN FLIG"/>
    <property type="match status" value="1"/>
</dbReference>
<proteinExistence type="inferred from homology"/>
<dbReference type="AlphaFoldDB" id="A0A1I0C3R6"/>
<organism evidence="14 15">
    <name type="scientific">Paracoccus homiensis</name>
    <dbReference type="NCBI Taxonomy" id="364199"/>
    <lineage>
        <taxon>Bacteria</taxon>
        <taxon>Pseudomonadati</taxon>
        <taxon>Pseudomonadota</taxon>
        <taxon>Alphaproteobacteria</taxon>
        <taxon>Rhodobacterales</taxon>
        <taxon>Paracoccaceae</taxon>
        <taxon>Paracoccus</taxon>
    </lineage>
</organism>
<dbReference type="GO" id="GO:0005886">
    <property type="term" value="C:plasma membrane"/>
    <property type="evidence" value="ECO:0007669"/>
    <property type="project" value="UniProtKB-SubCell"/>
</dbReference>
<comment type="subcellular location">
    <subcellularLocation>
        <location evidence="1">Bacterial flagellum basal body</location>
    </subcellularLocation>
    <subcellularLocation>
        <location evidence="2">Cell membrane</location>
        <topology evidence="2">Peripheral membrane protein</topology>
        <orientation evidence="2">Cytoplasmic side</orientation>
    </subcellularLocation>
</comment>
<sequence length="340" mass="36548">MTMVQMALTQRQKAAVIVRLLLDDEDEVRLNQLDSATQNLLAEEMAGMELIDRQTRDAVITEFCDRLESVGVTFPGNLDGTLAMLGGKLSADSTDHLRRIAAMSGKGDPWARIAELPQKSLLALANSESVELIALMLSKLPVPVASALFTELSRDRARTVAQAMSLTGEVSPAALHRVGLVLLQAADALPRPGLATPASDRMGAILNFATAELRDDVLDSLEREDAGFAGGVRRAIFIFAHIPSRVEPRDVPRITREVDQAVLIRALSSTSGPEGEAANFILSNLSQRMADGLREEIEGLGKVALRDVEAAGNELVAAIRRLESQGDLTLVPLVTDDELG</sequence>
<protein>
    <recommendedName>
        <fullName evidence="4">Flagellar motor switch protein FliG</fullName>
    </recommendedName>
</protein>
<dbReference type="GO" id="GO:0003774">
    <property type="term" value="F:cytoskeletal motor activity"/>
    <property type="evidence" value="ECO:0007669"/>
    <property type="project" value="InterPro"/>
</dbReference>
<evidence type="ECO:0000313" key="15">
    <source>
        <dbReference type="Proteomes" id="UP000199180"/>
    </source>
</evidence>
<evidence type="ECO:0000256" key="10">
    <source>
        <dbReference type="ARBA" id="ARBA00025598"/>
    </source>
</evidence>
<dbReference type="EMBL" id="FOHO01000003">
    <property type="protein sequence ID" value="SET13556.1"/>
    <property type="molecule type" value="Genomic_DNA"/>
</dbReference>
<evidence type="ECO:0000256" key="3">
    <source>
        <dbReference type="ARBA" id="ARBA00010299"/>
    </source>
</evidence>
<name>A0A1I0C3R6_9RHOB</name>
<reference evidence="14 15" key="1">
    <citation type="submission" date="2016-10" db="EMBL/GenBank/DDBJ databases">
        <authorList>
            <person name="de Groot N.N."/>
        </authorList>
    </citation>
    <scope>NUCLEOTIDE SEQUENCE [LARGE SCALE GENOMIC DNA]</scope>
    <source>
        <strain evidence="14 15">DSM 17862</strain>
    </source>
</reference>
<feature type="domain" description="Flagellar motor switch protein FliG C-terminal" evidence="11">
    <location>
        <begin position="219"/>
        <end position="330"/>
    </location>
</feature>
<evidence type="ECO:0000256" key="6">
    <source>
        <dbReference type="ARBA" id="ARBA00022500"/>
    </source>
</evidence>
<evidence type="ECO:0000313" key="14">
    <source>
        <dbReference type="EMBL" id="SET13556.1"/>
    </source>
</evidence>
<dbReference type="InterPro" id="IPR028263">
    <property type="entry name" value="FliG_N"/>
</dbReference>
<dbReference type="Pfam" id="PF01706">
    <property type="entry name" value="FliG_C"/>
    <property type="match status" value="1"/>
</dbReference>
<dbReference type="GO" id="GO:0006935">
    <property type="term" value="P:chemotaxis"/>
    <property type="evidence" value="ECO:0007669"/>
    <property type="project" value="UniProtKB-KW"/>
</dbReference>
<dbReference type="InterPro" id="IPR032779">
    <property type="entry name" value="FliG_M"/>
</dbReference>
<comment type="similarity">
    <text evidence="3">Belongs to the FliG family.</text>
</comment>
<dbReference type="InterPro" id="IPR011002">
    <property type="entry name" value="FliG_a-hlx"/>
</dbReference>
<dbReference type="GO" id="GO:0009425">
    <property type="term" value="C:bacterial-type flagellum basal body"/>
    <property type="evidence" value="ECO:0007669"/>
    <property type="project" value="UniProtKB-SubCell"/>
</dbReference>
<dbReference type="Gene3D" id="1.10.220.30">
    <property type="match status" value="3"/>
</dbReference>
<feature type="domain" description="Flagellar motor switch protein FliG middle" evidence="12">
    <location>
        <begin position="119"/>
        <end position="189"/>
    </location>
</feature>
<keyword evidence="8" id="KW-0472">Membrane</keyword>
<evidence type="ECO:0000256" key="4">
    <source>
        <dbReference type="ARBA" id="ARBA00021870"/>
    </source>
</evidence>
<keyword evidence="9" id="KW-0975">Bacterial flagellum</keyword>
<evidence type="ECO:0000256" key="5">
    <source>
        <dbReference type="ARBA" id="ARBA00022475"/>
    </source>
</evidence>
<comment type="function">
    <text evidence="10">FliG is one of three proteins (FliG, FliN, FliM) that forms the rotor-mounted switch complex (C ring), located at the base of the basal body. This complex interacts with the CheY and CheZ chemotaxis proteins, in addition to contacting components of the motor that determine the direction of flagellar rotation.</text>
</comment>
<evidence type="ECO:0000256" key="8">
    <source>
        <dbReference type="ARBA" id="ARBA00023136"/>
    </source>
</evidence>
<dbReference type="Proteomes" id="UP000199180">
    <property type="component" value="Unassembled WGS sequence"/>
</dbReference>
<gene>
    <name evidence="14" type="ORF">SAMN04489858_103146</name>
</gene>
<evidence type="ECO:0000259" key="11">
    <source>
        <dbReference type="Pfam" id="PF01706"/>
    </source>
</evidence>
<dbReference type="SUPFAM" id="SSF48029">
    <property type="entry name" value="FliG"/>
    <property type="match status" value="1"/>
</dbReference>
<feature type="domain" description="Flagellar motor switch protein FliG N-terminal" evidence="13">
    <location>
        <begin position="8"/>
        <end position="110"/>
    </location>
</feature>
<dbReference type="OrthoDB" id="7616820at2"/>
<dbReference type="PANTHER" id="PTHR30534">
    <property type="entry name" value="FLAGELLAR MOTOR SWITCH PROTEIN FLIG"/>
    <property type="match status" value="1"/>
</dbReference>
<keyword evidence="14" id="KW-0969">Cilium</keyword>
<keyword evidence="14" id="KW-0966">Cell projection</keyword>
<keyword evidence="14" id="KW-0282">Flagellum</keyword>
<evidence type="ECO:0000256" key="7">
    <source>
        <dbReference type="ARBA" id="ARBA00022779"/>
    </source>
</evidence>
<keyword evidence="15" id="KW-1185">Reference proteome</keyword>
<dbReference type="InterPro" id="IPR000090">
    <property type="entry name" value="Flg_Motor_Flig"/>
</dbReference>
<dbReference type="PRINTS" id="PR00954">
    <property type="entry name" value="FLGMOTORFLIG"/>
</dbReference>
<evidence type="ECO:0000259" key="13">
    <source>
        <dbReference type="Pfam" id="PF14842"/>
    </source>
</evidence>
<evidence type="ECO:0000256" key="2">
    <source>
        <dbReference type="ARBA" id="ARBA00004413"/>
    </source>
</evidence>
<evidence type="ECO:0000256" key="1">
    <source>
        <dbReference type="ARBA" id="ARBA00004117"/>
    </source>
</evidence>
<dbReference type="Pfam" id="PF14841">
    <property type="entry name" value="FliG_M"/>
    <property type="match status" value="1"/>
</dbReference>
<dbReference type="InterPro" id="IPR023087">
    <property type="entry name" value="Flg_Motor_Flig_C"/>
</dbReference>
<accession>A0A1I0C3R6</accession>
<keyword evidence="7" id="KW-0283">Flagellar rotation</keyword>
<dbReference type="STRING" id="364199.SAMN04489858_103146"/>
<dbReference type="GO" id="GO:0071973">
    <property type="term" value="P:bacterial-type flagellum-dependent cell motility"/>
    <property type="evidence" value="ECO:0007669"/>
    <property type="project" value="InterPro"/>
</dbReference>
<dbReference type="Pfam" id="PF14842">
    <property type="entry name" value="FliG_N"/>
    <property type="match status" value="1"/>
</dbReference>
<keyword evidence="6" id="KW-0145">Chemotaxis</keyword>